<dbReference type="AlphaFoldDB" id="A0A8S1X2U6"/>
<keyword evidence="2" id="KW-1185">Reference proteome</keyword>
<dbReference type="EMBL" id="CAJJDP010000111">
    <property type="protein sequence ID" value="CAD8196433.1"/>
    <property type="molecule type" value="Genomic_DNA"/>
</dbReference>
<sequence>MITYIQYWNFSYGFRCIILSFRFIKLLMYSHFVTYQISKEFIHKIVQIFLQCELLINSCEIKFDR</sequence>
<dbReference type="Proteomes" id="UP000683925">
    <property type="component" value="Unassembled WGS sequence"/>
</dbReference>
<reference evidence="1" key="1">
    <citation type="submission" date="2021-01" db="EMBL/GenBank/DDBJ databases">
        <authorList>
            <consortium name="Genoscope - CEA"/>
            <person name="William W."/>
        </authorList>
    </citation>
    <scope>NUCLEOTIDE SEQUENCE</scope>
</reference>
<evidence type="ECO:0000313" key="1">
    <source>
        <dbReference type="EMBL" id="CAD8196433.1"/>
    </source>
</evidence>
<comment type="caution">
    <text evidence="1">The sequence shown here is derived from an EMBL/GenBank/DDBJ whole genome shotgun (WGS) entry which is preliminary data.</text>
</comment>
<proteinExistence type="predicted"/>
<protein>
    <submittedName>
        <fullName evidence="1">Uncharacterized protein</fullName>
    </submittedName>
</protein>
<gene>
    <name evidence="1" type="ORF">POCTA_138.1.T1110177</name>
</gene>
<evidence type="ECO:0000313" key="2">
    <source>
        <dbReference type="Proteomes" id="UP000683925"/>
    </source>
</evidence>
<name>A0A8S1X2U6_PAROT</name>
<accession>A0A8S1X2U6</accession>
<organism evidence="1 2">
    <name type="scientific">Paramecium octaurelia</name>
    <dbReference type="NCBI Taxonomy" id="43137"/>
    <lineage>
        <taxon>Eukaryota</taxon>
        <taxon>Sar</taxon>
        <taxon>Alveolata</taxon>
        <taxon>Ciliophora</taxon>
        <taxon>Intramacronucleata</taxon>
        <taxon>Oligohymenophorea</taxon>
        <taxon>Peniculida</taxon>
        <taxon>Parameciidae</taxon>
        <taxon>Paramecium</taxon>
    </lineage>
</organism>